<dbReference type="EMBL" id="BK016270">
    <property type="protein sequence ID" value="DAG06413.1"/>
    <property type="molecule type" value="Genomic_DNA"/>
</dbReference>
<keyword evidence="1" id="KW-0472">Membrane</keyword>
<organism evidence="2">
    <name type="scientific">Siphoviridae sp. cthu813</name>
    <dbReference type="NCBI Taxonomy" id="2825618"/>
    <lineage>
        <taxon>Viruses</taxon>
        <taxon>Duplodnaviria</taxon>
        <taxon>Heunggongvirae</taxon>
        <taxon>Uroviricota</taxon>
        <taxon>Caudoviricetes</taxon>
    </lineage>
</organism>
<keyword evidence="1" id="KW-1133">Transmembrane helix</keyword>
<feature type="transmembrane region" description="Helical" evidence="1">
    <location>
        <begin position="41"/>
        <end position="65"/>
    </location>
</feature>
<keyword evidence="1" id="KW-0812">Transmembrane</keyword>
<accession>A0A8S5VI19</accession>
<proteinExistence type="predicted"/>
<reference evidence="2" key="1">
    <citation type="journal article" date="2021" name="Proc. Natl. Acad. Sci. U.S.A.">
        <title>A Catalog of Tens of Thousands of Viruses from Human Metagenomes Reveals Hidden Associations with Chronic Diseases.</title>
        <authorList>
            <person name="Tisza M.J."/>
            <person name="Buck C.B."/>
        </authorList>
    </citation>
    <scope>NUCLEOTIDE SEQUENCE</scope>
    <source>
        <strain evidence="2">Cthu813</strain>
    </source>
</reference>
<evidence type="ECO:0000256" key="1">
    <source>
        <dbReference type="SAM" id="Phobius"/>
    </source>
</evidence>
<protein>
    <submittedName>
        <fullName evidence="2">Uncharacterized protein</fullName>
    </submittedName>
</protein>
<name>A0A8S5VI19_9CAUD</name>
<evidence type="ECO:0000313" key="2">
    <source>
        <dbReference type="EMBL" id="DAG06413.1"/>
    </source>
</evidence>
<sequence length="85" mass="9885">MVLLIIPGICLYFFIGSMLSKIAEASGDDSDLDDIAWHMFWPVIVLMFVAIGIIYIFNSVAIWISEFRRRINKLRNKKENDIYGR</sequence>